<sequence>MISHFHNYGFDLEDEESYESLLEKVPEICQNEHREFKGVLMQLFFDQKDAKFPTTFKFCNYCKEFFNENNIFFHITTMPTLSAYTAIINSQILVPTGERIMVVTNGEHYFMGELKNYCIQILARTDSNSYQIVHTSLVSDEIALPSTNEMIKLKYKPKKVILLQLFPKSSRPSTISTSASETNYFLAAKKLFKSFHPICIPQSFAALSMEAGARMLMALVNGYEDQFRVLPHCRDRYAIVSSLKKKYLMKVEMNEYLPFEGSVVFDVKVDGEIVKLVALDNIDDKSYVLAKVNPSDFTCQKVRATLKIDINSIYQFYVEPANEKDEVTKCFDEDYSREEEEFYESSDYYENDEDDDCSVSTCIELSDKKDIIFGEGNNDMKNVQEEGSMSDCEDNIEDGFDNSTIEWNNSDDDDSFEVGSITSIESFMENDPGYKIRVIFDKQYFWILTEDDREYEKIPIFIAFNEAKPIVGDAAKRLHETEPSFVVYDLIEICSNLKELKTDQNWPFILKSDSDGIFSFFFESINGSTKSTPDFLLAIILKHCLKLIKQKTGEKINELFISFNFPNPTTELKDIFMDAAKLLPLKPKIVFC</sequence>
<dbReference type="Proteomes" id="UP000887580">
    <property type="component" value="Unplaced"/>
</dbReference>
<evidence type="ECO:0000313" key="2">
    <source>
        <dbReference type="WBParaSite" id="PS1159_v2.g3939.t1"/>
    </source>
</evidence>
<dbReference type="WBParaSite" id="PS1159_v2.g3939.t1">
    <property type="protein sequence ID" value="PS1159_v2.g3939.t1"/>
    <property type="gene ID" value="PS1159_v2.g3939"/>
</dbReference>
<reference evidence="2" key="1">
    <citation type="submission" date="2022-11" db="UniProtKB">
        <authorList>
            <consortium name="WormBaseParasite"/>
        </authorList>
    </citation>
    <scope>IDENTIFICATION</scope>
</reference>
<evidence type="ECO:0000313" key="1">
    <source>
        <dbReference type="Proteomes" id="UP000887580"/>
    </source>
</evidence>
<protein>
    <submittedName>
        <fullName evidence="2">Uncharacterized protein</fullName>
    </submittedName>
</protein>
<accession>A0AC35GDD5</accession>
<name>A0AC35GDD5_9BILA</name>
<proteinExistence type="predicted"/>
<organism evidence="1 2">
    <name type="scientific">Panagrolaimus sp. PS1159</name>
    <dbReference type="NCBI Taxonomy" id="55785"/>
    <lineage>
        <taxon>Eukaryota</taxon>
        <taxon>Metazoa</taxon>
        <taxon>Ecdysozoa</taxon>
        <taxon>Nematoda</taxon>
        <taxon>Chromadorea</taxon>
        <taxon>Rhabditida</taxon>
        <taxon>Tylenchina</taxon>
        <taxon>Panagrolaimomorpha</taxon>
        <taxon>Panagrolaimoidea</taxon>
        <taxon>Panagrolaimidae</taxon>
        <taxon>Panagrolaimus</taxon>
    </lineage>
</organism>